<dbReference type="STRING" id="1077348.A0A2G8SCQ0"/>
<feature type="compositionally biased region" description="Low complexity" evidence="1">
    <location>
        <begin position="189"/>
        <end position="208"/>
    </location>
</feature>
<feature type="transmembrane region" description="Helical" evidence="2">
    <location>
        <begin position="225"/>
        <end position="247"/>
    </location>
</feature>
<feature type="region of interest" description="Disordered" evidence="1">
    <location>
        <begin position="185"/>
        <end position="216"/>
    </location>
</feature>
<dbReference type="AlphaFoldDB" id="A0A2G8SCQ0"/>
<keyword evidence="4" id="KW-1185">Reference proteome</keyword>
<dbReference type="Proteomes" id="UP000230002">
    <property type="component" value="Unassembled WGS sequence"/>
</dbReference>
<sequence length="721" mass="77214">MPQPKQSLAHPPNHRPSPSAPGTPPRLPKRPFRLSSKNSPAPSSLRDPSSSGLLALLVTLAGSSSVDGRPFDSEIPPDFLCPRLHAHPSAQPSSSSQAPPSVYWVPCDASEAATYSDSSFPPLAVDYSARPRKKHSRRTANIADKYEQYPDGRWRKAHSWELYGSSSCAISQCMDATPTEIPVQDDQVAPSTASGSSAASTSTSAGPTLPHGWGTSKSSDDMTGIILGLSLSLALSLIAFMIGIVLWRRKRRKNATDAEKPPSTNDTASTQLSEEAQRIRSKQRMWQRASAKWLANVKHSARRRRKFGATTSSRPSDTDLLADRATIVQASASAVSLTRTQTMTDDRGSACTTPPASVRRVGSRPPRSRSLSIASSDCNANHSDADSLSPPSPHPPAYMPDPGDKHSRSHRQPYIIAYPDPRPSEVRPSVDLPADASSPSPYEAPIHSAHVATDDKTVLARIAQMASAPPPGDELSLPGASGGLSEVHPSVPFFEVDSFEALPPELEFEAAEDALGEHGFCGASTSVVTHDILSPAKEVAASSYPSRHVVVDHDMDLEVPSYTEVALRHRGPILPLPPAKVPLTGPTFYEYPNEFEDDVVTTEPLPGPSSPPFEEPSAPPFAFEDGPNGAHMIVASAPPLEVDDDEGPHIGEFLPSAPPFDVNDHLPTLDPHLARAPPDLESSTPPSGDHRNVNVDARPGAVFLGRETEYGTRTSPPRYLP</sequence>
<name>A0A2G8SCQ0_9APHY</name>
<proteinExistence type="predicted"/>
<comment type="caution">
    <text evidence="3">The sequence shown here is derived from an EMBL/GenBank/DDBJ whole genome shotgun (WGS) entry which is preliminary data.</text>
</comment>
<evidence type="ECO:0000256" key="1">
    <source>
        <dbReference type="SAM" id="MobiDB-lite"/>
    </source>
</evidence>
<feature type="compositionally biased region" description="Low complexity" evidence="1">
    <location>
        <begin position="354"/>
        <end position="376"/>
    </location>
</feature>
<feature type="compositionally biased region" description="Polar residues" evidence="1">
    <location>
        <begin position="35"/>
        <end position="50"/>
    </location>
</feature>
<feature type="compositionally biased region" description="Polar residues" evidence="1">
    <location>
        <begin position="262"/>
        <end position="274"/>
    </location>
</feature>
<feature type="region of interest" description="Disordered" evidence="1">
    <location>
        <begin position="1"/>
        <end position="50"/>
    </location>
</feature>
<keyword evidence="2" id="KW-0812">Transmembrane</keyword>
<keyword evidence="2" id="KW-0472">Membrane</keyword>
<gene>
    <name evidence="3" type="ORF">GSI_06241</name>
</gene>
<protein>
    <submittedName>
        <fullName evidence="3">Uncharacterized protein</fullName>
    </submittedName>
</protein>
<evidence type="ECO:0000313" key="3">
    <source>
        <dbReference type="EMBL" id="PIL31539.1"/>
    </source>
</evidence>
<reference evidence="3 4" key="1">
    <citation type="journal article" date="2015" name="Sci. Rep.">
        <title>Chromosome-level genome map provides insights into diverse defense mechanisms in the medicinal fungus Ganoderma sinense.</title>
        <authorList>
            <person name="Zhu Y."/>
            <person name="Xu J."/>
            <person name="Sun C."/>
            <person name="Zhou S."/>
            <person name="Xu H."/>
            <person name="Nelson D.R."/>
            <person name="Qian J."/>
            <person name="Song J."/>
            <person name="Luo H."/>
            <person name="Xiang L."/>
            <person name="Li Y."/>
            <person name="Xu Z."/>
            <person name="Ji A."/>
            <person name="Wang L."/>
            <person name="Lu S."/>
            <person name="Hayward A."/>
            <person name="Sun W."/>
            <person name="Li X."/>
            <person name="Schwartz D.C."/>
            <person name="Wang Y."/>
            <person name="Chen S."/>
        </authorList>
    </citation>
    <scope>NUCLEOTIDE SEQUENCE [LARGE SCALE GENOMIC DNA]</scope>
    <source>
        <strain evidence="3 4">ZZ0214-1</strain>
    </source>
</reference>
<accession>A0A2G8SCQ0</accession>
<feature type="compositionally biased region" description="Pro residues" evidence="1">
    <location>
        <begin position="14"/>
        <end position="26"/>
    </location>
</feature>
<feature type="region of interest" description="Disordered" evidence="1">
    <location>
        <begin position="338"/>
        <end position="442"/>
    </location>
</feature>
<dbReference type="EMBL" id="AYKW01000012">
    <property type="protein sequence ID" value="PIL31539.1"/>
    <property type="molecule type" value="Genomic_DNA"/>
</dbReference>
<feature type="region of interest" description="Disordered" evidence="1">
    <location>
        <begin position="655"/>
        <end position="721"/>
    </location>
</feature>
<evidence type="ECO:0000313" key="4">
    <source>
        <dbReference type="Proteomes" id="UP000230002"/>
    </source>
</evidence>
<dbReference type="OrthoDB" id="2756128at2759"/>
<keyword evidence="2" id="KW-1133">Transmembrane helix</keyword>
<evidence type="ECO:0000256" key="2">
    <source>
        <dbReference type="SAM" id="Phobius"/>
    </source>
</evidence>
<feature type="compositionally biased region" description="Pro residues" evidence="1">
    <location>
        <begin position="390"/>
        <end position="399"/>
    </location>
</feature>
<organism evidence="3 4">
    <name type="scientific">Ganoderma sinense ZZ0214-1</name>
    <dbReference type="NCBI Taxonomy" id="1077348"/>
    <lineage>
        <taxon>Eukaryota</taxon>
        <taxon>Fungi</taxon>
        <taxon>Dikarya</taxon>
        <taxon>Basidiomycota</taxon>
        <taxon>Agaricomycotina</taxon>
        <taxon>Agaricomycetes</taxon>
        <taxon>Polyporales</taxon>
        <taxon>Polyporaceae</taxon>
        <taxon>Ganoderma</taxon>
    </lineage>
</organism>
<feature type="region of interest" description="Disordered" evidence="1">
    <location>
        <begin position="253"/>
        <end position="275"/>
    </location>
</feature>